<feature type="coiled-coil region" evidence="1">
    <location>
        <begin position="114"/>
        <end position="141"/>
    </location>
</feature>
<dbReference type="AlphaFoldDB" id="A0A1W0X3M8"/>
<feature type="compositionally biased region" description="Basic and acidic residues" evidence="2">
    <location>
        <begin position="1"/>
        <end position="12"/>
    </location>
</feature>
<gene>
    <name evidence="3" type="ORF">BV898_04003</name>
</gene>
<sequence>MERAKNLERTDVSGEVGVNGGLKNLSMEDDDGRKEEGDEDVLDSEEEEDELPENMIMSFSTTGTDDESLQREYDMLSSSSMNDFSEMLQEDGVNDGDIIAGTGLDGEVLNGVYFDKLELELNAIEQAMGQFEGRLDLLREQAQDLLLTLQSERLTAAATDDLVSPSDASTGPVAALQGGGDDS</sequence>
<dbReference type="Proteomes" id="UP000192578">
    <property type="component" value="Unassembled WGS sequence"/>
</dbReference>
<feature type="compositionally biased region" description="Acidic residues" evidence="2">
    <location>
        <begin position="37"/>
        <end position="50"/>
    </location>
</feature>
<keyword evidence="1" id="KW-0175">Coiled coil</keyword>
<evidence type="ECO:0000313" key="3">
    <source>
        <dbReference type="EMBL" id="OQV22157.1"/>
    </source>
</evidence>
<reference evidence="4" key="1">
    <citation type="submission" date="2017-01" db="EMBL/GenBank/DDBJ databases">
        <title>Comparative genomics of anhydrobiosis in the tardigrade Hypsibius dujardini.</title>
        <authorList>
            <person name="Yoshida Y."/>
            <person name="Koutsovoulos G."/>
            <person name="Laetsch D."/>
            <person name="Stevens L."/>
            <person name="Kumar S."/>
            <person name="Horikawa D."/>
            <person name="Ishino K."/>
            <person name="Komine S."/>
            <person name="Tomita M."/>
            <person name="Blaxter M."/>
            <person name="Arakawa K."/>
        </authorList>
    </citation>
    <scope>NUCLEOTIDE SEQUENCE [LARGE SCALE GENOMIC DNA]</scope>
    <source>
        <strain evidence="4">Z151</strain>
    </source>
</reference>
<evidence type="ECO:0000256" key="1">
    <source>
        <dbReference type="SAM" id="Coils"/>
    </source>
</evidence>
<name>A0A1W0X3M8_HYPEX</name>
<dbReference type="OrthoDB" id="10066029at2759"/>
<protein>
    <submittedName>
        <fullName evidence="3">Uncharacterized protein</fullName>
    </submittedName>
</protein>
<keyword evidence="4" id="KW-1185">Reference proteome</keyword>
<feature type="region of interest" description="Disordered" evidence="2">
    <location>
        <begin position="158"/>
        <end position="183"/>
    </location>
</feature>
<proteinExistence type="predicted"/>
<dbReference type="EMBL" id="MTYJ01000019">
    <property type="protein sequence ID" value="OQV22157.1"/>
    <property type="molecule type" value="Genomic_DNA"/>
</dbReference>
<comment type="caution">
    <text evidence="3">The sequence shown here is derived from an EMBL/GenBank/DDBJ whole genome shotgun (WGS) entry which is preliminary data.</text>
</comment>
<feature type="region of interest" description="Disordered" evidence="2">
    <location>
        <begin position="1"/>
        <end position="50"/>
    </location>
</feature>
<evidence type="ECO:0000313" key="4">
    <source>
        <dbReference type="Proteomes" id="UP000192578"/>
    </source>
</evidence>
<organism evidence="3 4">
    <name type="scientific">Hypsibius exemplaris</name>
    <name type="common">Freshwater tardigrade</name>
    <dbReference type="NCBI Taxonomy" id="2072580"/>
    <lineage>
        <taxon>Eukaryota</taxon>
        <taxon>Metazoa</taxon>
        <taxon>Ecdysozoa</taxon>
        <taxon>Tardigrada</taxon>
        <taxon>Eutardigrada</taxon>
        <taxon>Parachela</taxon>
        <taxon>Hypsibioidea</taxon>
        <taxon>Hypsibiidae</taxon>
        <taxon>Hypsibius</taxon>
    </lineage>
</organism>
<evidence type="ECO:0000256" key="2">
    <source>
        <dbReference type="SAM" id="MobiDB-lite"/>
    </source>
</evidence>
<accession>A0A1W0X3M8</accession>